<dbReference type="EMBL" id="LAZP02000648">
    <property type="protein sequence ID" value="PFH56155.1"/>
    <property type="molecule type" value="Genomic_DNA"/>
</dbReference>
<feature type="transmembrane region" description="Helical" evidence="1">
    <location>
        <begin position="66"/>
        <end position="87"/>
    </location>
</feature>
<evidence type="ECO:0000256" key="1">
    <source>
        <dbReference type="SAM" id="Phobius"/>
    </source>
</evidence>
<comment type="caution">
    <text evidence="2">The sequence shown here is derived from an EMBL/GenBank/DDBJ whole genome shotgun (WGS) entry which is preliminary data.</text>
</comment>
<organism evidence="2 3">
    <name type="scientific">Ophiocordyceps unilateralis</name>
    <name type="common">Zombie-ant fungus</name>
    <name type="synonym">Torrubia unilateralis</name>
    <dbReference type="NCBI Taxonomy" id="268505"/>
    <lineage>
        <taxon>Eukaryota</taxon>
        <taxon>Fungi</taxon>
        <taxon>Dikarya</taxon>
        <taxon>Ascomycota</taxon>
        <taxon>Pezizomycotina</taxon>
        <taxon>Sordariomycetes</taxon>
        <taxon>Hypocreomycetidae</taxon>
        <taxon>Hypocreales</taxon>
        <taxon>Ophiocordycipitaceae</taxon>
        <taxon>Ophiocordyceps</taxon>
    </lineage>
</organism>
<dbReference type="Pfam" id="PF12716">
    <property type="entry name" value="Apq12"/>
    <property type="match status" value="1"/>
</dbReference>
<dbReference type="AlphaFoldDB" id="A0A2A9P3U4"/>
<reference evidence="2 3" key="2">
    <citation type="journal article" date="2017" name="Sci. Rep.">
        <title>Ant-infecting Ophiocordyceps genomes reveal a high diversity of potential behavioral manipulation genes and a possible major role for enterotoxins.</title>
        <authorList>
            <person name="de Bekker C."/>
            <person name="Ohm R.A."/>
            <person name="Evans H.C."/>
            <person name="Brachmann A."/>
            <person name="Hughes D.P."/>
        </authorList>
    </citation>
    <scope>NUCLEOTIDE SEQUENCE [LARGE SCALE GENOMIC DNA]</scope>
    <source>
        <strain evidence="2 3">SC16a</strain>
    </source>
</reference>
<keyword evidence="1" id="KW-1133">Transmembrane helix</keyword>
<evidence type="ECO:0000313" key="2">
    <source>
        <dbReference type="EMBL" id="PFH56155.1"/>
    </source>
</evidence>
<protein>
    <submittedName>
        <fullName evidence="2">Uncharacterized protein</fullName>
    </submittedName>
</protein>
<keyword evidence="1" id="KW-0812">Transmembrane</keyword>
<keyword evidence="3" id="KW-1185">Reference proteome</keyword>
<evidence type="ECO:0000313" key="3">
    <source>
        <dbReference type="Proteomes" id="UP000037136"/>
    </source>
</evidence>
<proteinExistence type="predicted"/>
<accession>A0A2A9P3U4</accession>
<dbReference type="Proteomes" id="UP000037136">
    <property type="component" value="Unassembled WGS sequence"/>
</dbReference>
<reference evidence="2 3" key="1">
    <citation type="journal article" date="2015" name="BMC Genomics">
        <title>Gene expression during zombie ant biting behavior reflects the complexity underlying fungal parasitic behavioral manipulation.</title>
        <authorList>
            <person name="de Bekker C."/>
            <person name="Ohm R.A."/>
            <person name="Loreto R.G."/>
            <person name="Sebastian A."/>
            <person name="Albert I."/>
            <person name="Merrow M."/>
            <person name="Brachmann A."/>
            <person name="Hughes D.P."/>
        </authorList>
    </citation>
    <scope>NUCLEOTIDE SEQUENCE [LARGE SCALE GENOMIC DNA]</scope>
    <source>
        <strain evidence="2 3">SC16a</strain>
    </source>
</reference>
<dbReference type="OrthoDB" id="3559694at2759"/>
<feature type="transmembrane region" description="Helical" evidence="1">
    <location>
        <begin position="93"/>
        <end position="115"/>
    </location>
</feature>
<sequence length="171" mass="18704">MEAYIFSLVAGLLPPDMAAAAHHHLLRPDSPLQSCKRQVAASARAAVVAIADVATRLLAASDNQGGMAGGIALLVLLAVFMLLLRWVGRLVLWWTRFTLRLASWAVVVALCACVWQRGLAATVRDVGGGGLALMRYLSLLRDVWLAEYSRYEVQQRQQQQFSSSRARGSAW</sequence>
<gene>
    <name evidence="2" type="ORF">XA68_16971</name>
</gene>
<dbReference type="InterPro" id="IPR024316">
    <property type="entry name" value="APQ12"/>
</dbReference>
<keyword evidence="1" id="KW-0472">Membrane</keyword>
<name>A0A2A9P3U4_OPHUN</name>